<dbReference type="GO" id="GO:0004185">
    <property type="term" value="F:serine-type carboxypeptidase activity"/>
    <property type="evidence" value="ECO:0007669"/>
    <property type="project" value="InterPro"/>
</dbReference>
<gene>
    <name evidence="4" type="ORF">C7T94_02945</name>
</gene>
<organism evidence="4 5">
    <name type="scientific">Pedobacter yulinensis</name>
    <dbReference type="NCBI Taxonomy" id="2126353"/>
    <lineage>
        <taxon>Bacteria</taxon>
        <taxon>Pseudomonadati</taxon>
        <taxon>Bacteroidota</taxon>
        <taxon>Sphingobacteriia</taxon>
        <taxon>Sphingobacteriales</taxon>
        <taxon>Sphingobacteriaceae</taxon>
        <taxon>Pedobacter</taxon>
    </lineage>
</organism>
<dbReference type="PRINTS" id="PR00922">
    <property type="entry name" value="DADACBPTASE3"/>
</dbReference>
<dbReference type="Pfam" id="PF02113">
    <property type="entry name" value="Peptidase_S13"/>
    <property type="match status" value="2"/>
</dbReference>
<keyword evidence="3" id="KW-0732">Signal</keyword>
<dbReference type="EMBL" id="PYLS01000001">
    <property type="protein sequence ID" value="PST85086.1"/>
    <property type="molecule type" value="Genomic_DNA"/>
</dbReference>
<reference evidence="4 5" key="1">
    <citation type="submission" date="2018-03" db="EMBL/GenBank/DDBJ databases">
        <authorList>
            <person name="Keele B.F."/>
        </authorList>
    </citation>
    <scope>NUCLEOTIDE SEQUENCE [LARGE SCALE GENOMIC DNA]</scope>
    <source>
        <strain evidence="4 5">YL28-9</strain>
    </source>
</reference>
<dbReference type="PANTHER" id="PTHR30023:SF0">
    <property type="entry name" value="PENICILLIN-SENSITIVE CARBOXYPEPTIDASE A"/>
    <property type="match status" value="1"/>
</dbReference>
<dbReference type="Proteomes" id="UP000240912">
    <property type="component" value="Unassembled WGS sequence"/>
</dbReference>
<dbReference type="OrthoDB" id="9802627at2"/>
<name>A0A2T3HRP1_9SPHI</name>
<dbReference type="RefSeq" id="WP_107213488.1">
    <property type="nucleotide sequence ID" value="NZ_KZ686268.1"/>
</dbReference>
<dbReference type="AlphaFoldDB" id="A0A2T3HRP1"/>
<accession>A0A2T3HRP1</accession>
<evidence type="ECO:0000256" key="2">
    <source>
        <dbReference type="ARBA" id="ARBA00022801"/>
    </source>
</evidence>
<dbReference type="PROSITE" id="PS51257">
    <property type="entry name" value="PROKAR_LIPOPROTEIN"/>
    <property type="match status" value="1"/>
</dbReference>
<evidence type="ECO:0000256" key="3">
    <source>
        <dbReference type="SAM" id="SignalP"/>
    </source>
</evidence>
<dbReference type="GO" id="GO:0000270">
    <property type="term" value="P:peptidoglycan metabolic process"/>
    <property type="evidence" value="ECO:0007669"/>
    <property type="project" value="TreeGrafter"/>
</dbReference>
<sequence length="436" mass="49492">MKPYRVYAAFLAALILVSCSAGRQIGRGVQKTFRNAPLTRQYHVGFALYDPETKKMLYQQDADRYYTPASNTKLYTFYAGLKILKDSLPSLRFVEQGDSLIFWGTGDPSFLHSQLKNRVALDFLSRSPKKLFFAPGRYTGPVYGLGWAWDDYNDYYQAEINELPVMDNLVVVSKKKSGGLDISPKVFADCFVADPDKKGGFGIQRAFLENTFRYPEGAVPDRFTQQIPYKVSDLLTVNLLSDTLHKPVELVSRKMPSYAKTVYGARRDSVLKQMMLPSDNFVAEQLLLVYADQAGLEMNAAKVIDHVTKTYLADLPDKPQWADGSGLSRMDLFTPRDMIYLLELIWKEFPDKQKLFELLPAGGKSGTLRNAYPKTGQPFVFGKTGTLSNVHNQSGYIRTKKGKLLLFAFMNNNFLQPTAEVRKEMVRIMTEIHEKY</sequence>
<evidence type="ECO:0000256" key="1">
    <source>
        <dbReference type="ARBA" id="ARBA00006096"/>
    </source>
</evidence>
<dbReference type="SUPFAM" id="SSF56601">
    <property type="entry name" value="beta-lactamase/transpeptidase-like"/>
    <property type="match status" value="1"/>
</dbReference>
<feature type="chain" id="PRO_5015493614" evidence="3">
    <location>
        <begin position="24"/>
        <end position="436"/>
    </location>
</feature>
<keyword evidence="5" id="KW-1185">Reference proteome</keyword>
<dbReference type="InterPro" id="IPR000667">
    <property type="entry name" value="Peptidase_S13"/>
</dbReference>
<dbReference type="Gene3D" id="3.40.710.10">
    <property type="entry name" value="DD-peptidase/beta-lactamase superfamily"/>
    <property type="match status" value="2"/>
</dbReference>
<comment type="caution">
    <text evidence="4">The sequence shown here is derived from an EMBL/GenBank/DDBJ whole genome shotgun (WGS) entry which is preliminary data.</text>
</comment>
<comment type="similarity">
    <text evidence="1">Belongs to the peptidase S13 family.</text>
</comment>
<dbReference type="InterPro" id="IPR012338">
    <property type="entry name" value="Beta-lactam/transpept-like"/>
</dbReference>
<keyword evidence="2" id="KW-0378">Hydrolase</keyword>
<evidence type="ECO:0000313" key="5">
    <source>
        <dbReference type="Proteomes" id="UP000240912"/>
    </source>
</evidence>
<dbReference type="PANTHER" id="PTHR30023">
    <property type="entry name" value="D-ALANYL-D-ALANINE CARBOXYPEPTIDASE"/>
    <property type="match status" value="1"/>
</dbReference>
<dbReference type="GO" id="GO:0006508">
    <property type="term" value="P:proteolysis"/>
    <property type="evidence" value="ECO:0007669"/>
    <property type="project" value="InterPro"/>
</dbReference>
<feature type="signal peptide" evidence="3">
    <location>
        <begin position="1"/>
        <end position="23"/>
    </location>
</feature>
<proteinExistence type="inferred from homology"/>
<evidence type="ECO:0000313" key="4">
    <source>
        <dbReference type="EMBL" id="PST85086.1"/>
    </source>
</evidence>
<protein>
    <submittedName>
        <fullName evidence="4">Peptidase S13</fullName>
    </submittedName>
</protein>